<dbReference type="AlphaFoldDB" id="A0A0R1UTB5"/>
<feature type="transmembrane region" description="Helical" evidence="5">
    <location>
        <begin position="107"/>
        <end position="130"/>
    </location>
</feature>
<dbReference type="RefSeq" id="WP_056995254.1">
    <property type="nucleotide sequence ID" value="NZ_AZGC01000008.1"/>
</dbReference>
<keyword evidence="8" id="KW-1185">Reference proteome</keyword>
<dbReference type="GO" id="GO:0140359">
    <property type="term" value="F:ABC-type transporter activity"/>
    <property type="evidence" value="ECO:0007669"/>
    <property type="project" value="InterPro"/>
</dbReference>
<gene>
    <name evidence="7" type="ORF">FC21_GL000182</name>
</gene>
<evidence type="ECO:0000256" key="2">
    <source>
        <dbReference type="ARBA" id="ARBA00022692"/>
    </source>
</evidence>
<feature type="transmembrane region" description="Helical" evidence="5">
    <location>
        <begin position="64"/>
        <end position="86"/>
    </location>
</feature>
<evidence type="ECO:0000256" key="5">
    <source>
        <dbReference type="SAM" id="Phobius"/>
    </source>
</evidence>
<feature type="transmembrane region" description="Helical" evidence="5">
    <location>
        <begin position="181"/>
        <end position="200"/>
    </location>
</feature>
<dbReference type="Pfam" id="PF01061">
    <property type="entry name" value="ABC2_membrane"/>
    <property type="match status" value="1"/>
</dbReference>
<evidence type="ECO:0000256" key="4">
    <source>
        <dbReference type="ARBA" id="ARBA00023136"/>
    </source>
</evidence>
<feature type="transmembrane region" description="Helical" evidence="5">
    <location>
        <begin position="33"/>
        <end position="52"/>
    </location>
</feature>
<dbReference type="PATRIC" id="fig|1423742.4.peg.194"/>
<feature type="transmembrane region" description="Helical" evidence="5">
    <location>
        <begin position="257"/>
        <end position="276"/>
    </location>
</feature>
<evidence type="ECO:0000313" key="7">
    <source>
        <dbReference type="EMBL" id="KRL96383.1"/>
    </source>
</evidence>
<comment type="subcellular location">
    <subcellularLocation>
        <location evidence="1">Membrane</location>
        <topology evidence="1">Multi-pass membrane protein</topology>
    </subcellularLocation>
</comment>
<reference evidence="7 8" key="1">
    <citation type="journal article" date="2015" name="Genome Announc.">
        <title>Expanding the biotechnology potential of lactobacilli through comparative genomics of 213 strains and associated genera.</title>
        <authorList>
            <person name="Sun Z."/>
            <person name="Harris H.M."/>
            <person name="McCann A."/>
            <person name="Guo C."/>
            <person name="Argimon S."/>
            <person name="Zhang W."/>
            <person name="Yang X."/>
            <person name="Jeffery I.B."/>
            <person name="Cooney J.C."/>
            <person name="Kagawa T.F."/>
            <person name="Liu W."/>
            <person name="Song Y."/>
            <person name="Salvetti E."/>
            <person name="Wrobel A."/>
            <person name="Rasinkangas P."/>
            <person name="Parkhill J."/>
            <person name="Rea M.C."/>
            <person name="O'Sullivan O."/>
            <person name="Ritari J."/>
            <person name="Douillard F.P."/>
            <person name="Paul Ross R."/>
            <person name="Yang R."/>
            <person name="Briner A.E."/>
            <person name="Felis G.E."/>
            <person name="de Vos W.M."/>
            <person name="Barrangou R."/>
            <person name="Klaenhammer T.R."/>
            <person name="Caufield P.W."/>
            <person name="Cui Y."/>
            <person name="Zhang H."/>
            <person name="O'Toole P.W."/>
        </authorList>
    </citation>
    <scope>NUCLEOTIDE SEQUENCE [LARGE SCALE GENOMIC DNA]</scope>
    <source>
        <strain evidence="7 8">DSM 18793</strain>
    </source>
</reference>
<name>A0A0R1UTB5_9LACO</name>
<dbReference type="GO" id="GO:0016020">
    <property type="term" value="C:membrane"/>
    <property type="evidence" value="ECO:0007669"/>
    <property type="project" value="UniProtKB-SubCell"/>
</dbReference>
<protein>
    <recommendedName>
        <fullName evidence="6">ABC-2 type transporter transmembrane domain-containing protein</fullName>
    </recommendedName>
</protein>
<evidence type="ECO:0000259" key="6">
    <source>
        <dbReference type="Pfam" id="PF01061"/>
    </source>
</evidence>
<evidence type="ECO:0000256" key="3">
    <source>
        <dbReference type="ARBA" id="ARBA00022989"/>
    </source>
</evidence>
<dbReference type="InterPro" id="IPR013525">
    <property type="entry name" value="ABC2_TM"/>
</dbReference>
<dbReference type="OrthoDB" id="3227969at2"/>
<proteinExistence type="predicted"/>
<keyword evidence="3 5" id="KW-1133">Transmembrane helix</keyword>
<keyword evidence="4 5" id="KW-0472">Membrane</keyword>
<evidence type="ECO:0000313" key="8">
    <source>
        <dbReference type="Proteomes" id="UP000051084"/>
    </source>
</evidence>
<organism evidence="7 8">
    <name type="scientific">Limosilactobacillus equigenerosi DSM 18793 = JCM 14505</name>
    <dbReference type="NCBI Taxonomy" id="1423742"/>
    <lineage>
        <taxon>Bacteria</taxon>
        <taxon>Bacillati</taxon>
        <taxon>Bacillota</taxon>
        <taxon>Bacilli</taxon>
        <taxon>Lactobacillales</taxon>
        <taxon>Lactobacillaceae</taxon>
        <taxon>Limosilactobacillus</taxon>
    </lineage>
</organism>
<dbReference type="EMBL" id="AZGC01000008">
    <property type="protein sequence ID" value="KRL96383.1"/>
    <property type="molecule type" value="Genomic_DNA"/>
</dbReference>
<feature type="domain" description="ABC-2 type transporter transmembrane" evidence="6">
    <location>
        <begin position="45"/>
        <end position="201"/>
    </location>
</feature>
<accession>A0A0R1UTB5</accession>
<sequence>MNQVKFKRKNPIDEFVSLTTEYIFDFLENKQSLLKIIGFPIFADAIVLLIAKKHIFDNFEDTKSAFFIIISAAIFGGIFNSISIIASDRKNIKQRAATPNFYYGSYLASRMVVQLLICIFQSFLMVLLFKLVPHDYPEHGIIFKSTLMEFWVTLLLVLYAADMLGLMISTGIKKEERASTIAPYILIVELILSGTLFKFSKTVEPLSIPMESRWGMEALGSTARLNQLTLKIQKTIPNVPHQAEEAYQATQAHLFNAWWFLFMFIFVESVIAYWLITKISQDKR</sequence>
<feature type="transmembrane region" description="Helical" evidence="5">
    <location>
        <begin position="150"/>
        <end position="169"/>
    </location>
</feature>
<dbReference type="Proteomes" id="UP000051084">
    <property type="component" value="Unassembled WGS sequence"/>
</dbReference>
<evidence type="ECO:0000256" key="1">
    <source>
        <dbReference type="ARBA" id="ARBA00004141"/>
    </source>
</evidence>
<comment type="caution">
    <text evidence="7">The sequence shown here is derived from an EMBL/GenBank/DDBJ whole genome shotgun (WGS) entry which is preliminary data.</text>
</comment>
<dbReference type="STRING" id="417373.GCA_001570685_01186"/>
<keyword evidence="2 5" id="KW-0812">Transmembrane</keyword>